<dbReference type="Proteomes" id="UP000245207">
    <property type="component" value="Unassembled WGS sequence"/>
</dbReference>
<dbReference type="STRING" id="35608.A0A2U1LUF9"/>
<dbReference type="AlphaFoldDB" id="A0A2U1LUF9"/>
<keyword evidence="2" id="KW-1185">Reference proteome</keyword>
<proteinExistence type="predicted"/>
<reference evidence="1 2" key="1">
    <citation type="journal article" date="2018" name="Mol. Plant">
        <title>The genome of Artemisia annua provides insight into the evolution of Asteraceae family and artemisinin biosynthesis.</title>
        <authorList>
            <person name="Shen Q."/>
            <person name="Zhang L."/>
            <person name="Liao Z."/>
            <person name="Wang S."/>
            <person name="Yan T."/>
            <person name="Shi P."/>
            <person name="Liu M."/>
            <person name="Fu X."/>
            <person name="Pan Q."/>
            <person name="Wang Y."/>
            <person name="Lv Z."/>
            <person name="Lu X."/>
            <person name="Zhang F."/>
            <person name="Jiang W."/>
            <person name="Ma Y."/>
            <person name="Chen M."/>
            <person name="Hao X."/>
            <person name="Li L."/>
            <person name="Tang Y."/>
            <person name="Lv G."/>
            <person name="Zhou Y."/>
            <person name="Sun X."/>
            <person name="Brodelius P.E."/>
            <person name="Rose J.K.C."/>
            <person name="Tang K."/>
        </authorList>
    </citation>
    <scope>NUCLEOTIDE SEQUENCE [LARGE SCALE GENOMIC DNA]</scope>
    <source>
        <strain evidence="2">cv. Huhao1</strain>
        <tissue evidence="1">Leaf</tissue>
    </source>
</reference>
<name>A0A2U1LUF9_ARTAN</name>
<evidence type="ECO:0000313" key="1">
    <source>
        <dbReference type="EMBL" id="PWA52639.1"/>
    </source>
</evidence>
<comment type="caution">
    <text evidence="1">The sequence shown here is derived from an EMBL/GenBank/DDBJ whole genome shotgun (WGS) entry which is preliminary data.</text>
</comment>
<dbReference type="OrthoDB" id="2129069at2759"/>
<sequence length="222" mass="25433">MSGAFLGDTSKVADCGGELDYESSSKAVRIAYFSSHFSIFNMLLWAIGAVLVAEAKLETEPQENHRLTITIQRKIYGHATDVEIWPLNEESVFQAFAVSGVVYIERERGRPESLVVVSYMPQTRYCVHRGFKLLQANKYQRKEEKDRAKLLADKPFSKEHNQLLIDFLGLLVITHGEWLVVIASLGFNRLWLEVRCSWQFVLNPNCFTVRVFSFVNDFAVYV</sequence>
<evidence type="ECO:0000313" key="2">
    <source>
        <dbReference type="Proteomes" id="UP000245207"/>
    </source>
</evidence>
<dbReference type="EMBL" id="PKPP01007709">
    <property type="protein sequence ID" value="PWA52639.1"/>
    <property type="molecule type" value="Genomic_DNA"/>
</dbReference>
<protein>
    <submittedName>
        <fullName evidence="1">Optic atrophy 3-like protein</fullName>
    </submittedName>
</protein>
<accession>A0A2U1LUF9</accession>
<gene>
    <name evidence="1" type="ORF">CTI12_AA450060</name>
</gene>
<organism evidence="1 2">
    <name type="scientific">Artemisia annua</name>
    <name type="common">Sweet wormwood</name>
    <dbReference type="NCBI Taxonomy" id="35608"/>
    <lineage>
        <taxon>Eukaryota</taxon>
        <taxon>Viridiplantae</taxon>
        <taxon>Streptophyta</taxon>
        <taxon>Embryophyta</taxon>
        <taxon>Tracheophyta</taxon>
        <taxon>Spermatophyta</taxon>
        <taxon>Magnoliopsida</taxon>
        <taxon>eudicotyledons</taxon>
        <taxon>Gunneridae</taxon>
        <taxon>Pentapetalae</taxon>
        <taxon>asterids</taxon>
        <taxon>campanulids</taxon>
        <taxon>Asterales</taxon>
        <taxon>Asteraceae</taxon>
        <taxon>Asteroideae</taxon>
        <taxon>Anthemideae</taxon>
        <taxon>Artemisiinae</taxon>
        <taxon>Artemisia</taxon>
    </lineage>
</organism>